<accession>A0A7S2RZH2</accession>
<sequence>MKVSSLLGICMFMQLTCMEAVRMRSRGYALQAVSTKNNQVSSLEMQALEGTTTSERCQQVYDQDMATGAFSECDDEQNVQGQNGVNCSEFTSYDSCSEKPECWWWHLANPNDPQCLANPCYRINNGQCTIQATGGRCVWYTAEQNLALRGIDNPGCYKSPCSNPTENNSTGCAAVQNEFYSCEWCKKHDGQAYGCVNAKNESMAQCWNIGQSDKCNNCLGDLGYTATCPTETCQSECCESPLCTCIKSDSRDPDDVAVPIGNS</sequence>
<feature type="chain" id="PRO_5030868905" evidence="1">
    <location>
        <begin position="21"/>
        <end position="263"/>
    </location>
</feature>
<reference evidence="2" key="1">
    <citation type="submission" date="2021-01" db="EMBL/GenBank/DDBJ databases">
        <authorList>
            <person name="Corre E."/>
            <person name="Pelletier E."/>
            <person name="Niang G."/>
            <person name="Scheremetjew M."/>
            <person name="Finn R."/>
            <person name="Kale V."/>
            <person name="Holt S."/>
            <person name="Cochrane G."/>
            <person name="Meng A."/>
            <person name="Brown T."/>
            <person name="Cohen L."/>
        </authorList>
    </citation>
    <scope>NUCLEOTIDE SEQUENCE</scope>
    <source>
        <strain evidence="2">NY070348D</strain>
    </source>
</reference>
<feature type="signal peptide" evidence="1">
    <location>
        <begin position="1"/>
        <end position="20"/>
    </location>
</feature>
<keyword evidence="1" id="KW-0732">Signal</keyword>
<protein>
    <submittedName>
        <fullName evidence="2">Uncharacterized protein</fullName>
    </submittedName>
</protein>
<name>A0A7S2RZH2_9STRA</name>
<gene>
    <name evidence="2" type="ORF">QSP1433_LOCUS8673</name>
</gene>
<evidence type="ECO:0000313" key="2">
    <source>
        <dbReference type="EMBL" id="CAD9685084.1"/>
    </source>
</evidence>
<dbReference type="EMBL" id="HBHK01013796">
    <property type="protein sequence ID" value="CAD9685084.1"/>
    <property type="molecule type" value="Transcribed_RNA"/>
</dbReference>
<dbReference type="AlphaFoldDB" id="A0A7S2RZH2"/>
<organism evidence="2">
    <name type="scientific">Mucochytrium quahogii</name>
    <dbReference type="NCBI Taxonomy" id="96639"/>
    <lineage>
        <taxon>Eukaryota</taxon>
        <taxon>Sar</taxon>
        <taxon>Stramenopiles</taxon>
        <taxon>Bigyra</taxon>
        <taxon>Labyrinthulomycetes</taxon>
        <taxon>Thraustochytrida</taxon>
        <taxon>Thraustochytriidae</taxon>
        <taxon>Mucochytrium</taxon>
    </lineage>
</organism>
<evidence type="ECO:0000256" key="1">
    <source>
        <dbReference type="SAM" id="SignalP"/>
    </source>
</evidence>
<proteinExistence type="predicted"/>